<organism evidence="1 2">
    <name type="scientific">Meloidogyne enterolobii</name>
    <name type="common">Root-knot nematode worm</name>
    <name type="synonym">Meloidogyne mayaguensis</name>
    <dbReference type="NCBI Taxonomy" id="390850"/>
    <lineage>
        <taxon>Eukaryota</taxon>
        <taxon>Metazoa</taxon>
        <taxon>Ecdysozoa</taxon>
        <taxon>Nematoda</taxon>
        <taxon>Chromadorea</taxon>
        <taxon>Rhabditida</taxon>
        <taxon>Tylenchina</taxon>
        <taxon>Tylenchomorpha</taxon>
        <taxon>Tylenchoidea</taxon>
        <taxon>Meloidogynidae</taxon>
        <taxon>Meloidogyninae</taxon>
        <taxon>Meloidogyne</taxon>
    </lineage>
</organism>
<name>A0ACB1AMJ3_MELEN</name>
<evidence type="ECO:0000313" key="1">
    <source>
        <dbReference type="EMBL" id="CAK5093643.1"/>
    </source>
</evidence>
<reference evidence="1" key="1">
    <citation type="submission" date="2023-11" db="EMBL/GenBank/DDBJ databases">
        <authorList>
            <person name="Poullet M."/>
        </authorList>
    </citation>
    <scope>NUCLEOTIDE SEQUENCE</scope>
    <source>
        <strain evidence="1">E1834</strain>
    </source>
</reference>
<protein>
    <submittedName>
        <fullName evidence="1">Uncharacterized protein</fullName>
    </submittedName>
</protein>
<sequence length="62" mass="7493">MFFVRDPQNLWLNRKIYSIDLWDLMLMLLGVKKSYIEMRHMLGGGTVRESKFTETREPRTEN</sequence>
<evidence type="ECO:0000313" key="2">
    <source>
        <dbReference type="Proteomes" id="UP001497535"/>
    </source>
</evidence>
<comment type="caution">
    <text evidence="1">The sequence shown here is derived from an EMBL/GenBank/DDBJ whole genome shotgun (WGS) entry which is preliminary data.</text>
</comment>
<dbReference type="EMBL" id="CAVMJV010000095">
    <property type="protein sequence ID" value="CAK5093643.1"/>
    <property type="molecule type" value="Genomic_DNA"/>
</dbReference>
<proteinExistence type="predicted"/>
<dbReference type="Proteomes" id="UP001497535">
    <property type="component" value="Unassembled WGS sequence"/>
</dbReference>
<keyword evidence="2" id="KW-1185">Reference proteome</keyword>
<accession>A0ACB1AMJ3</accession>
<gene>
    <name evidence="1" type="ORF">MENTE1834_LOCUS40420</name>
</gene>